<dbReference type="EMBL" id="JAHXRF010000001">
    <property type="protein sequence ID" value="MBW4864519.1"/>
    <property type="molecule type" value="Genomic_DNA"/>
</dbReference>
<organism evidence="3 4">
    <name type="scientific">Segatella salivae</name>
    <dbReference type="NCBI Taxonomy" id="228604"/>
    <lineage>
        <taxon>Bacteria</taxon>
        <taxon>Pseudomonadati</taxon>
        <taxon>Bacteroidota</taxon>
        <taxon>Bacteroidia</taxon>
        <taxon>Bacteroidales</taxon>
        <taxon>Prevotellaceae</taxon>
        <taxon>Segatella</taxon>
    </lineage>
</organism>
<comment type="caution">
    <text evidence="3">The sequence shown here is derived from an EMBL/GenBank/DDBJ whole genome shotgun (WGS) entry which is preliminary data.</text>
</comment>
<evidence type="ECO:0000256" key="2">
    <source>
        <dbReference type="PIRSR" id="PIRSR602481-1"/>
    </source>
</evidence>
<proteinExistence type="predicted"/>
<keyword evidence="2" id="KW-0479">Metal-binding</keyword>
<feature type="binding site" evidence="2">
    <location>
        <position position="143"/>
    </location>
    <ligand>
        <name>Zn(2+)</name>
        <dbReference type="ChEBI" id="CHEBI:29105"/>
    </ligand>
</feature>
<sequence>MVKADTQRAYDILNEFLVSTKRRRTPERYAVLEAICNMDNRFTIDHLDEVLTEKKFKVSRATLYNCVNLFLKLGFIVKVHLQGSTTYYNTSTMQGAILQICRKCGRITEQSYPQLIEMIEELKFKRFHRDNYNLYIYGVCGACHARRLSPGKRKSAKKRDDKNL</sequence>
<dbReference type="CDD" id="cd07153">
    <property type="entry name" value="Fur_like"/>
    <property type="match status" value="1"/>
</dbReference>
<comment type="cofactor">
    <cofactor evidence="2">
        <name>Zn(2+)</name>
        <dbReference type="ChEBI" id="CHEBI:29105"/>
    </cofactor>
    <text evidence="2">Binds 1 zinc ion per subunit.</text>
</comment>
<dbReference type="GO" id="GO:0008270">
    <property type="term" value="F:zinc ion binding"/>
    <property type="evidence" value="ECO:0007669"/>
    <property type="project" value="TreeGrafter"/>
</dbReference>
<dbReference type="AlphaFoldDB" id="A0AAW4NKC6"/>
<evidence type="ECO:0000256" key="1">
    <source>
        <dbReference type="ARBA" id="ARBA00020910"/>
    </source>
</evidence>
<dbReference type="Pfam" id="PF01475">
    <property type="entry name" value="FUR"/>
    <property type="match status" value="1"/>
</dbReference>
<feature type="binding site" evidence="2">
    <location>
        <position position="140"/>
    </location>
    <ligand>
        <name>Zn(2+)</name>
        <dbReference type="ChEBI" id="CHEBI:29105"/>
    </ligand>
</feature>
<dbReference type="GO" id="GO:0005829">
    <property type="term" value="C:cytosol"/>
    <property type="evidence" value="ECO:0007669"/>
    <property type="project" value="TreeGrafter"/>
</dbReference>
<dbReference type="Proteomes" id="UP001196873">
    <property type="component" value="Unassembled WGS sequence"/>
</dbReference>
<feature type="binding site" evidence="2">
    <location>
        <position position="104"/>
    </location>
    <ligand>
        <name>Zn(2+)</name>
        <dbReference type="ChEBI" id="CHEBI:29105"/>
    </ligand>
</feature>
<dbReference type="GO" id="GO:1900376">
    <property type="term" value="P:regulation of secondary metabolite biosynthetic process"/>
    <property type="evidence" value="ECO:0007669"/>
    <property type="project" value="TreeGrafter"/>
</dbReference>
<gene>
    <name evidence="3" type="ORF">KZY68_00480</name>
</gene>
<dbReference type="GO" id="GO:0003700">
    <property type="term" value="F:DNA-binding transcription factor activity"/>
    <property type="evidence" value="ECO:0007669"/>
    <property type="project" value="InterPro"/>
</dbReference>
<dbReference type="InterPro" id="IPR002481">
    <property type="entry name" value="FUR"/>
</dbReference>
<protein>
    <recommendedName>
        <fullName evidence="1">Ferric uptake regulation protein</fullName>
    </recommendedName>
</protein>
<reference evidence="3" key="1">
    <citation type="submission" date="2021-07" db="EMBL/GenBank/DDBJ databases">
        <title>Genomic diversity and antimicrobial resistance of Prevotella spp. isolated from chronic lung disease airways.</title>
        <authorList>
            <person name="Webb K.A."/>
            <person name="Olagoke O.S."/>
            <person name="Baird T."/>
            <person name="Neill J."/>
            <person name="Pham A."/>
            <person name="Wells T.J."/>
            <person name="Ramsay K.A."/>
            <person name="Bell S.C."/>
            <person name="Sarovich D.S."/>
            <person name="Price E.P."/>
        </authorList>
    </citation>
    <scope>NUCLEOTIDE SEQUENCE</scope>
    <source>
        <strain evidence="3">SCHI0047.S.3</strain>
    </source>
</reference>
<dbReference type="PANTHER" id="PTHR33202">
    <property type="entry name" value="ZINC UPTAKE REGULATION PROTEIN"/>
    <property type="match status" value="1"/>
</dbReference>
<dbReference type="RefSeq" id="WP_219427130.1">
    <property type="nucleotide sequence ID" value="NZ_JAHXRD010000001.1"/>
</dbReference>
<evidence type="ECO:0000313" key="4">
    <source>
        <dbReference type="Proteomes" id="UP001196873"/>
    </source>
</evidence>
<feature type="binding site" evidence="2">
    <location>
        <position position="101"/>
    </location>
    <ligand>
        <name>Zn(2+)</name>
        <dbReference type="ChEBI" id="CHEBI:29105"/>
    </ligand>
</feature>
<dbReference type="PANTHER" id="PTHR33202:SF2">
    <property type="entry name" value="FERRIC UPTAKE REGULATION PROTEIN"/>
    <property type="match status" value="1"/>
</dbReference>
<accession>A0AAW4NKC6</accession>
<name>A0AAW4NKC6_9BACT</name>
<dbReference type="GO" id="GO:0045892">
    <property type="term" value="P:negative regulation of DNA-templated transcription"/>
    <property type="evidence" value="ECO:0007669"/>
    <property type="project" value="TreeGrafter"/>
</dbReference>
<keyword evidence="2" id="KW-0862">Zinc</keyword>
<evidence type="ECO:0000313" key="3">
    <source>
        <dbReference type="EMBL" id="MBW4864519.1"/>
    </source>
</evidence>
<dbReference type="GO" id="GO:0000976">
    <property type="term" value="F:transcription cis-regulatory region binding"/>
    <property type="evidence" value="ECO:0007669"/>
    <property type="project" value="TreeGrafter"/>
</dbReference>